<dbReference type="AlphaFoldDB" id="A0A6I9QY45"/>
<keyword evidence="5 8" id="KW-0804">Transcription</keyword>
<evidence type="ECO:0000313" key="13">
    <source>
        <dbReference type="RefSeq" id="XP_029119418.1"/>
    </source>
</evidence>
<evidence type="ECO:0000313" key="16">
    <source>
        <dbReference type="RefSeq" id="XP_029119421.1"/>
    </source>
</evidence>
<evidence type="ECO:0000256" key="7">
    <source>
        <dbReference type="ARBA" id="ARBA00025911"/>
    </source>
</evidence>
<dbReference type="RefSeq" id="XP_029119420.1">
    <property type="nucleotide sequence ID" value="XM_029263587.1"/>
</dbReference>
<protein>
    <recommendedName>
        <fullName evidence="8">Nuclear transcription factor Y subunit</fullName>
    </recommendedName>
</protein>
<evidence type="ECO:0000313" key="15">
    <source>
        <dbReference type="RefSeq" id="XP_029119420.1"/>
    </source>
</evidence>
<keyword evidence="6 8" id="KW-0539">Nucleus</keyword>
<dbReference type="GO" id="GO:0003677">
    <property type="term" value="F:DNA binding"/>
    <property type="evidence" value="ECO:0007669"/>
    <property type="project" value="UniProtKB-KW"/>
</dbReference>
<evidence type="ECO:0000256" key="9">
    <source>
        <dbReference type="SAM" id="MobiDB-lite"/>
    </source>
</evidence>
<evidence type="ECO:0000313" key="10">
    <source>
        <dbReference type="Proteomes" id="UP000504607"/>
    </source>
</evidence>
<feature type="compositionally biased region" description="Low complexity" evidence="9">
    <location>
        <begin position="64"/>
        <end position="81"/>
    </location>
</feature>
<organism evidence="10 11">
    <name type="scientific">Elaeis guineensis var. tenera</name>
    <name type="common">Oil palm</name>
    <dbReference type="NCBI Taxonomy" id="51953"/>
    <lineage>
        <taxon>Eukaryota</taxon>
        <taxon>Viridiplantae</taxon>
        <taxon>Streptophyta</taxon>
        <taxon>Embryophyta</taxon>
        <taxon>Tracheophyta</taxon>
        <taxon>Spermatophyta</taxon>
        <taxon>Magnoliopsida</taxon>
        <taxon>Liliopsida</taxon>
        <taxon>Arecaceae</taxon>
        <taxon>Arecoideae</taxon>
        <taxon>Cocoseae</taxon>
        <taxon>Elaeidinae</taxon>
        <taxon>Elaeis</taxon>
    </lineage>
</organism>
<keyword evidence="3 8" id="KW-0238">DNA-binding</keyword>
<comment type="subcellular location">
    <subcellularLocation>
        <location evidence="1 8">Nucleus</location>
    </subcellularLocation>
</comment>
<gene>
    <name evidence="11 12 13 14 15 16" type="primary">LOC105041877</name>
</gene>
<evidence type="ECO:0000256" key="8">
    <source>
        <dbReference type="RuleBase" id="RU367155"/>
    </source>
</evidence>
<dbReference type="Gene3D" id="6.10.250.2430">
    <property type="match status" value="1"/>
</dbReference>
<dbReference type="Proteomes" id="UP000504607">
    <property type="component" value="Chromosome 3"/>
</dbReference>
<dbReference type="InterPro" id="IPR001289">
    <property type="entry name" value="NFYA"/>
</dbReference>
<evidence type="ECO:0000256" key="6">
    <source>
        <dbReference type="ARBA" id="ARBA00023242"/>
    </source>
</evidence>
<dbReference type="KEGG" id="egu:105041877"/>
<name>A0A6I9QY45_ELAGV</name>
<proteinExistence type="inferred from homology"/>
<evidence type="ECO:0000256" key="5">
    <source>
        <dbReference type="ARBA" id="ARBA00023163"/>
    </source>
</evidence>
<dbReference type="PROSITE" id="PS51152">
    <property type="entry name" value="NFYA_HAP2_2"/>
    <property type="match status" value="1"/>
</dbReference>
<evidence type="ECO:0000256" key="1">
    <source>
        <dbReference type="ARBA" id="ARBA00004123"/>
    </source>
</evidence>
<dbReference type="PANTHER" id="PTHR12632">
    <property type="entry name" value="TRANSCRIPTION FACTOR NF-Y ALPHA-RELATED"/>
    <property type="match status" value="1"/>
</dbReference>
<keyword evidence="10" id="KW-1185">Reference proteome</keyword>
<feature type="compositionally biased region" description="Polar residues" evidence="9">
    <location>
        <begin position="283"/>
        <end position="292"/>
    </location>
</feature>
<evidence type="ECO:0000313" key="12">
    <source>
        <dbReference type="RefSeq" id="XP_029119417.1"/>
    </source>
</evidence>
<dbReference type="GeneID" id="105041877"/>
<dbReference type="PRINTS" id="PR00616">
    <property type="entry name" value="CCAATSUBUNTB"/>
</dbReference>
<reference evidence="11 12" key="1">
    <citation type="submission" date="2025-04" db="UniProtKB">
        <authorList>
            <consortium name="RefSeq"/>
        </authorList>
    </citation>
    <scope>IDENTIFICATION</scope>
</reference>
<evidence type="ECO:0000313" key="14">
    <source>
        <dbReference type="RefSeq" id="XP_029119419.1"/>
    </source>
</evidence>
<feature type="compositionally biased region" description="Polar residues" evidence="9">
    <location>
        <begin position="245"/>
        <end position="255"/>
    </location>
</feature>
<dbReference type="SMART" id="SM00521">
    <property type="entry name" value="CBF"/>
    <property type="match status" value="1"/>
</dbReference>
<feature type="region of interest" description="Disordered" evidence="9">
    <location>
        <begin position="55"/>
        <end position="81"/>
    </location>
</feature>
<evidence type="ECO:0000256" key="4">
    <source>
        <dbReference type="ARBA" id="ARBA00023159"/>
    </source>
</evidence>
<dbReference type="GO" id="GO:0003700">
    <property type="term" value="F:DNA-binding transcription factor activity"/>
    <property type="evidence" value="ECO:0007669"/>
    <property type="project" value="UniProtKB-UniRule"/>
</dbReference>
<dbReference type="RefSeq" id="XP_010917240.1">
    <property type="nucleotide sequence ID" value="XM_010918938.3"/>
</dbReference>
<accession>A0A6I9QY45</accession>
<keyword evidence="2 8" id="KW-0805">Transcription regulation</keyword>
<dbReference type="OrthoDB" id="1097733at2759"/>
<comment type="subunit">
    <text evidence="7">Heterotrimeric transcription factor composed of three components, NF-YA, NF-YB and NF-YC. NF-YB and NF-YC must interact and dimerize for NF-YA association and DNA binding.</text>
</comment>
<feature type="region of interest" description="Disordered" evidence="9">
    <location>
        <begin position="318"/>
        <end position="341"/>
    </location>
</feature>
<comment type="similarity">
    <text evidence="8">Belongs to the NFYA/HAP2 subunit family.</text>
</comment>
<dbReference type="RefSeq" id="XP_029119418.1">
    <property type="nucleotide sequence ID" value="XM_029263585.1"/>
</dbReference>
<feature type="region of interest" description="Disordered" evidence="9">
    <location>
        <begin position="245"/>
        <end position="293"/>
    </location>
</feature>
<evidence type="ECO:0000256" key="3">
    <source>
        <dbReference type="ARBA" id="ARBA00023125"/>
    </source>
</evidence>
<evidence type="ECO:0000313" key="11">
    <source>
        <dbReference type="RefSeq" id="XP_010917240.1"/>
    </source>
</evidence>
<sequence>MQNLSNKDSEQSSVHSTANCLINCPSWWNYSGPNMLQSSYSKNLYMNMGTMAQQSNQTKQPVLQMPDQDSSSTQSTGQSHQELGATMERNLHEQGALAHSGDNVTSRKQVEDHMKPVLSLGTAGAVLQPQKIDFSQSIACIPYPYADPYFGGIVATYGSHAVIHPQLAGMAPSARVPLPQPVEDEPIYVNAKQYHGILRRRQLRAKLEAQNKVIRGRKPYLHESRHIHAMKRARGSGGRFLNTKQLQQHSQTATTNDKKNASSSSLLQLGGGEGTENGTMSSAATPTGSEVSAVSDGSLFQHQDHHLNFSTNFHPRVVGGSMQGGSSGIHSGSQQRVSVMR</sequence>
<dbReference type="RefSeq" id="XP_029119421.1">
    <property type="nucleotide sequence ID" value="XM_029263588.1"/>
</dbReference>
<comment type="function">
    <text evidence="8">Component of the sequence-specific heterotrimeric transcription factor (NF-Y) which specifically recognizes a 5'-CCAAT-3' box motif found in the promoters of its target genes.</text>
</comment>
<dbReference type="Pfam" id="PF02045">
    <property type="entry name" value="CBFB_NFYA"/>
    <property type="match status" value="1"/>
</dbReference>
<evidence type="ECO:0000256" key="2">
    <source>
        <dbReference type="ARBA" id="ARBA00023015"/>
    </source>
</evidence>
<dbReference type="InterPro" id="IPR018362">
    <property type="entry name" value="CCAAT-binding_factor_CS"/>
</dbReference>
<dbReference type="PROSITE" id="PS00686">
    <property type="entry name" value="NFYA_HAP2_1"/>
    <property type="match status" value="1"/>
</dbReference>
<dbReference type="RefSeq" id="XP_029119419.1">
    <property type="nucleotide sequence ID" value="XM_029263586.1"/>
</dbReference>
<dbReference type="RefSeq" id="XP_029119417.1">
    <property type="nucleotide sequence ID" value="XM_029263584.1"/>
</dbReference>
<dbReference type="GO" id="GO:0016602">
    <property type="term" value="C:CCAAT-binding factor complex"/>
    <property type="evidence" value="ECO:0007669"/>
    <property type="project" value="InterPro"/>
</dbReference>
<keyword evidence="4" id="KW-0010">Activator</keyword>